<feature type="compositionally biased region" description="Basic and acidic residues" evidence="1">
    <location>
        <begin position="75"/>
        <end position="85"/>
    </location>
</feature>
<evidence type="ECO:0000256" key="1">
    <source>
        <dbReference type="SAM" id="MobiDB-lite"/>
    </source>
</evidence>
<feature type="compositionally biased region" description="Gly residues" evidence="1">
    <location>
        <begin position="30"/>
        <end position="42"/>
    </location>
</feature>
<protein>
    <submittedName>
        <fullName evidence="2">Predicted protein</fullName>
    </submittedName>
</protein>
<evidence type="ECO:0000313" key="2">
    <source>
        <dbReference type="EMBL" id="BAJ89625.1"/>
    </source>
</evidence>
<feature type="compositionally biased region" description="Basic residues" evidence="1">
    <location>
        <begin position="100"/>
        <end position="113"/>
    </location>
</feature>
<dbReference type="EMBL" id="AK358412">
    <property type="protein sequence ID" value="BAJ89625.1"/>
    <property type="molecule type" value="mRNA"/>
</dbReference>
<organism evidence="2">
    <name type="scientific">Hordeum vulgare subsp. vulgare</name>
    <name type="common">Domesticated barley</name>
    <dbReference type="NCBI Taxonomy" id="112509"/>
    <lineage>
        <taxon>Eukaryota</taxon>
        <taxon>Viridiplantae</taxon>
        <taxon>Streptophyta</taxon>
        <taxon>Embryophyta</taxon>
        <taxon>Tracheophyta</taxon>
        <taxon>Spermatophyta</taxon>
        <taxon>Magnoliopsida</taxon>
        <taxon>Liliopsida</taxon>
        <taxon>Poales</taxon>
        <taxon>Poaceae</taxon>
        <taxon>BOP clade</taxon>
        <taxon>Pooideae</taxon>
        <taxon>Triticodae</taxon>
        <taxon>Triticeae</taxon>
        <taxon>Hordeinae</taxon>
        <taxon>Hordeum</taxon>
    </lineage>
</organism>
<proteinExistence type="evidence at transcript level"/>
<sequence length="139" mass="15065">MFSLSFHTETTDRGAGQAGSRANPTWSWSSGGGGRRGAGGSNGLPQRRAKVGTTTARVMQGKAIRRGGSGTRQRPGGDARSRLEGRRWPGCREVKWCRRNGSSRRGNASRRIRHGADVQRRDKGRGGAFRPEAGHLDRP</sequence>
<accession>F2D3F4</accession>
<feature type="region of interest" description="Disordered" evidence="1">
    <location>
        <begin position="1"/>
        <end position="85"/>
    </location>
</feature>
<reference evidence="2" key="1">
    <citation type="journal article" date="2011" name="Plant Physiol.">
        <title>Comprehensive sequence analysis of 24,783 barley full-length cDNAs derived from 12 clone libraries.</title>
        <authorList>
            <person name="Matsumoto T."/>
            <person name="Tanaka T."/>
            <person name="Sakai H."/>
            <person name="Amano N."/>
            <person name="Kanamori H."/>
            <person name="Kurita K."/>
            <person name="Kikuta A."/>
            <person name="Kamiya K."/>
            <person name="Yamamoto M."/>
            <person name="Ikawa H."/>
            <person name="Fujii N."/>
            <person name="Hori K."/>
            <person name="Itoh T."/>
            <person name="Sato K."/>
        </authorList>
    </citation>
    <scope>NUCLEOTIDE SEQUENCE</scope>
</reference>
<name>F2D3F4_HORVV</name>
<feature type="region of interest" description="Disordered" evidence="1">
    <location>
        <begin position="100"/>
        <end position="139"/>
    </location>
</feature>
<feature type="compositionally biased region" description="Basic and acidic residues" evidence="1">
    <location>
        <begin position="114"/>
        <end position="125"/>
    </location>
</feature>
<dbReference type="AlphaFoldDB" id="F2D3F4"/>